<feature type="chain" id="PRO_5022171058" evidence="1">
    <location>
        <begin position="21"/>
        <end position="123"/>
    </location>
</feature>
<proteinExistence type="predicted"/>
<dbReference type="EMBL" id="CP042195">
    <property type="protein sequence ID" value="QDS74473.1"/>
    <property type="molecule type" value="Genomic_DNA"/>
</dbReference>
<keyword evidence="1" id="KW-0732">Signal</keyword>
<dbReference type="AlphaFoldDB" id="A0A517LFR8"/>
<name>A0A517LFR8_9PEZI</name>
<sequence length="123" mass="13975">MAKVYRSMTVLITLLHLATARPAFNDLRGTLPVNIDYCKKPLYQDCVFGITRDANDCITLSDHYPLMSIKFSNKVQCQIFTDKKCGADFSMRYVRLEEQIPDLTTHNEAIGGYFQSLRCAGEV</sequence>
<reference evidence="2 3" key="1">
    <citation type="submission" date="2019-07" db="EMBL/GenBank/DDBJ databases">
        <title>Finished genome of Venturia effusa.</title>
        <authorList>
            <person name="Young C.A."/>
            <person name="Cox M.P."/>
            <person name="Ganley A.R.D."/>
            <person name="David W.J."/>
        </authorList>
    </citation>
    <scope>NUCLEOTIDE SEQUENCE [LARGE SCALE GENOMIC DNA]</scope>
    <source>
        <strain evidence="3">albino</strain>
    </source>
</reference>
<evidence type="ECO:0000256" key="1">
    <source>
        <dbReference type="SAM" id="SignalP"/>
    </source>
</evidence>
<accession>A0A517LFR8</accession>
<protein>
    <submittedName>
        <fullName evidence="2">Uncharacterized protein</fullName>
    </submittedName>
</protein>
<keyword evidence="3" id="KW-1185">Reference proteome</keyword>
<organism evidence="2 3">
    <name type="scientific">Venturia effusa</name>
    <dbReference type="NCBI Taxonomy" id="50376"/>
    <lineage>
        <taxon>Eukaryota</taxon>
        <taxon>Fungi</taxon>
        <taxon>Dikarya</taxon>
        <taxon>Ascomycota</taxon>
        <taxon>Pezizomycotina</taxon>
        <taxon>Dothideomycetes</taxon>
        <taxon>Pleosporomycetidae</taxon>
        <taxon>Venturiales</taxon>
        <taxon>Venturiaceae</taxon>
        <taxon>Venturia</taxon>
    </lineage>
</organism>
<dbReference type="OrthoDB" id="3933800at2759"/>
<dbReference type="Proteomes" id="UP000316270">
    <property type="component" value="Chromosome 11"/>
</dbReference>
<evidence type="ECO:0000313" key="3">
    <source>
        <dbReference type="Proteomes" id="UP000316270"/>
    </source>
</evidence>
<evidence type="ECO:0000313" key="2">
    <source>
        <dbReference type="EMBL" id="QDS74473.1"/>
    </source>
</evidence>
<gene>
    <name evidence="2" type="ORF">FKW77_006700</name>
</gene>
<feature type="signal peptide" evidence="1">
    <location>
        <begin position="1"/>
        <end position="20"/>
    </location>
</feature>